<dbReference type="AlphaFoldDB" id="A0AAE1E5I6"/>
<comment type="caution">
    <text evidence="1">The sequence shown here is derived from an EMBL/GenBank/DDBJ whole genome shotgun (WGS) entry which is preliminary data.</text>
</comment>
<name>A0AAE1E5I6_9GAST</name>
<protein>
    <submittedName>
        <fullName evidence="1">Uncharacterized protein</fullName>
    </submittedName>
</protein>
<accession>A0AAE1E5I6</accession>
<sequence length="73" mass="8162">MSVMWGRFSGVTSWYIRACRKEPSSHREPFQIMRVTSSLEVSGGGHGSDPAFLLCCVHRVWVSGNISGELFML</sequence>
<evidence type="ECO:0000313" key="2">
    <source>
        <dbReference type="Proteomes" id="UP001283361"/>
    </source>
</evidence>
<dbReference type="EMBL" id="JAWDGP010001203">
    <property type="protein sequence ID" value="KAK3793618.1"/>
    <property type="molecule type" value="Genomic_DNA"/>
</dbReference>
<organism evidence="1 2">
    <name type="scientific">Elysia crispata</name>
    <name type="common">lettuce slug</name>
    <dbReference type="NCBI Taxonomy" id="231223"/>
    <lineage>
        <taxon>Eukaryota</taxon>
        <taxon>Metazoa</taxon>
        <taxon>Spiralia</taxon>
        <taxon>Lophotrochozoa</taxon>
        <taxon>Mollusca</taxon>
        <taxon>Gastropoda</taxon>
        <taxon>Heterobranchia</taxon>
        <taxon>Euthyneura</taxon>
        <taxon>Panpulmonata</taxon>
        <taxon>Sacoglossa</taxon>
        <taxon>Placobranchoidea</taxon>
        <taxon>Plakobranchidae</taxon>
        <taxon>Elysia</taxon>
    </lineage>
</organism>
<keyword evidence="2" id="KW-1185">Reference proteome</keyword>
<gene>
    <name evidence="1" type="ORF">RRG08_019221</name>
</gene>
<dbReference type="Proteomes" id="UP001283361">
    <property type="component" value="Unassembled WGS sequence"/>
</dbReference>
<evidence type="ECO:0000313" key="1">
    <source>
        <dbReference type="EMBL" id="KAK3793618.1"/>
    </source>
</evidence>
<reference evidence="1" key="1">
    <citation type="journal article" date="2023" name="G3 (Bethesda)">
        <title>A reference genome for the long-term kleptoplast-retaining sea slug Elysia crispata morphotype clarki.</title>
        <authorList>
            <person name="Eastman K.E."/>
            <person name="Pendleton A.L."/>
            <person name="Shaikh M.A."/>
            <person name="Suttiyut T."/>
            <person name="Ogas R."/>
            <person name="Tomko P."/>
            <person name="Gavelis G."/>
            <person name="Widhalm J.R."/>
            <person name="Wisecaver J.H."/>
        </authorList>
    </citation>
    <scope>NUCLEOTIDE SEQUENCE</scope>
    <source>
        <strain evidence="1">ECLA1</strain>
    </source>
</reference>
<proteinExistence type="predicted"/>